<sequence>MENNMEDIKNIKFEDVDIDENLENLYGYEKLLSRDTKLVAKIIL</sequence>
<dbReference type="AlphaFoldDB" id="A0A133KHR4"/>
<evidence type="ECO:0000313" key="1">
    <source>
        <dbReference type="EMBL" id="KWZ79076.1"/>
    </source>
</evidence>
<dbReference type="Proteomes" id="UP000070383">
    <property type="component" value="Unassembled WGS sequence"/>
</dbReference>
<organism evidence="1 2">
    <name type="scientific">Anaerococcus tetradius</name>
    <dbReference type="NCBI Taxonomy" id="33036"/>
    <lineage>
        <taxon>Bacteria</taxon>
        <taxon>Bacillati</taxon>
        <taxon>Bacillota</taxon>
        <taxon>Tissierellia</taxon>
        <taxon>Tissierellales</taxon>
        <taxon>Peptoniphilaceae</taxon>
        <taxon>Anaerococcus</taxon>
    </lineage>
</organism>
<comment type="caution">
    <text evidence="1">The sequence shown here is derived from an EMBL/GenBank/DDBJ whole genome shotgun (WGS) entry which is preliminary data.</text>
</comment>
<evidence type="ECO:0000313" key="2">
    <source>
        <dbReference type="Proteomes" id="UP000070383"/>
    </source>
</evidence>
<proteinExistence type="predicted"/>
<name>A0A133KHR4_9FIRM</name>
<reference evidence="2" key="1">
    <citation type="submission" date="2016-01" db="EMBL/GenBank/DDBJ databases">
        <authorList>
            <person name="Mitreva M."/>
            <person name="Pepin K.H."/>
            <person name="Mihindukulasuriya K.A."/>
            <person name="Fulton R."/>
            <person name="Fronick C."/>
            <person name="O'Laughlin M."/>
            <person name="Miner T."/>
            <person name="Herter B."/>
            <person name="Rosa B.A."/>
            <person name="Cordes M."/>
            <person name="Tomlinson C."/>
            <person name="Wollam A."/>
            <person name="Palsikar V.B."/>
            <person name="Mardis E.R."/>
            <person name="Wilson R.K."/>
        </authorList>
    </citation>
    <scope>NUCLEOTIDE SEQUENCE [LARGE SCALE GENOMIC DNA]</scope>
    <source>
        <strain evidence="2">MJR8151</strain>
    </source>
</reference>
<protein>
    <submittedName>
        <fullName evidence="1">Uncharacterized protein</fullName>
    </submittedName>
</protein>
<accession>A0A133KHR4</accession>
<dbReference type="STRING" id="33036.HMPREF3200_00323"/>
<dbReference type="PATRIC" id="fig|33036.3.peg.325"/>
<dbReference type="EMBL" id="LRPM01000006">
    <property type="protein sequence ID" value="KWZ79076.1"/>
    <property type="molecule type" value="Genomic_DNA"/>
</dbReference>
<gene>
    <name evidence="1" type="ORF">HMPREF3200_00323</name>
</gene>
<keyword evidence="2" id="KW-1185">Reference proteome</keyword>